<keyword evidence="7 11" id="KW-0472">Membrane</keyword>
<evidence type="ECO:0000256" key="11">
    <source>
        <dbReference type="SAM" id="Phobius"/>
    </source>
</evidence>
<feature type="non-terminal residue" evidence="13">
    <location>
        <position position="1"/>
    </location>
</feature>
<protein>
    <submittedName>
        <fullName evidence="13">Chemotaxis protein</fullName>
    </submittedName>
</protein>
<comment type="similarity">
    <text evidence="9">Belongs to the methyl-accepting chemotaxis (MCP) protein family.</text>
</comment>
<keyword evidence="8 10" id="KW-0807">Transducer</keyword>
<dbReference type="Pfam" id="PF00015">
    <property type="entry name" value="MCPsignal"/>
    <property type="match status" value="1"/>
</dbReference>
<proteinExistence type="inferred from homology"/>
<dbReference type="SMART" id="SM00283">
    <property type="entry name" value="MA"/>
    <property type="match status" value="1"/>
</dbReference>
<evidence type="ECO:0000256" key="4">
    <source>
        <dbReference type="ARBA" id="ARBA00022500"/>
    </source>
</evidence>
<feature type="domain" description="Methyl-accepting transducer" evidence="12">
    <location>
        <begin position="68"/>
        <end position="270"/>
    </location>
</feature>
<dbReference type="Gene3D" id="1.10.287.950">
    <property type="entry name" value="Methyl-accepting chemotaxis protein"/>
    <property type="match status" value="1"/>
</dbReference>
<reference evidence="13 14" key="1">
    <citation type="journal article" date="2018" name="Appl. Microbiol. Biotechnol.">
        <title>Characterization of the caprolactam degradation pathway in Pseudomonas jessenii using mass spectrometry-based proteomics.</title>
        <authorList>
            <person name="Otzen M."/>
            <person name="Palacio C."/>
            <person name="Janssen D.B."/>
        </authorList>
    </citation>
    <scope>NUCLEOTIDE SEQUENCE [LARGE SCALE GENOMIC DNA]</scope>
    <source>
        <strain evidence="13 14">GO3</strain>
    </source>
</reference>
<dbReference type="PROSITE" id="PS50111">
    <property type="entry name" value="CHEMOTAXIS_TRANSDUC_2"/>
    <property type="match status" value="1"/>
</dbReference>
<dbReference type="PANTHER" id="PTHR32089">
    <property type="entry name" value="METHYL-ACCEPTING CHEMOTAXIS PROTEIN MCPB"/>
    <property type="match status" value="1"/>
</dbReference>
<feature type="non-terminal residue" evidence="13">
    <location>
        <position position="270"/>
    </location>
</feature>
<dbReference type="GO" id="GO:0007165">
    <property type="term" value="P:signal transduction"/>
    <property type="evidence" value="ECO:0007669"/>
    <property type="project" value="UniProtKB-KW"/>
</dbReference>
<feature type="transmembrane region" description="Helical" evidence="11">
    <location>
        <begin position="12"/>
        <end position="38"/>
    </location>
</feature>
<evidence type="ECO:0000313" key="14">
    <source>
        <dbReference type="Proteomes" id="UP000247437"/>
    </source>
</evidence>
<keyword evidence="6 11" id="KW-1133">Transmembrane helix</keyword>
<keyword evidence="2" id="KW-1003">Cell membrane</keyword>
<dbReference type="GO" id="GO:0005886">
    <property type="term" value="C:plasma membrane"/>
    <property type="evidence" value="ECO:0007669"/>
    <property type="project" value="UniProtKB-SubCell"/>
</dbReference>
<evidence type="ECO:0000256" key="9">
    <source>
        <dbReference type="ARBA" id="ARBA00029447"/>
    </source>
</evidence>
<evidence type="ECO:0000256" key="5">
    <source>
        <dbReference type="ARBA" id="ARBA00022692"/>
    </source>
</evidence>
<keyword evidence="3" id="KW-0488">Methylation</keyword>
<keyword evidence="5 11" id="KW-0812">Transmembrane</keyword>
<comment type="subcellular location">
    <subcellularLocation>
        <location evidence="1">Cell membrane</location>
    </subcellularLocation>
</comment>
<keyword evidence="4" id="KW-0145">Chemotaxis</keyword>
<name>A0A2W0EC56_PSEJE</name>
<evidence type="ECO:0000256" key="1">
    <source>
        <dbReference type="ARBA" id="ARBA00004236"/>
    </source>
</evidence>
<gene>
    <name evidence="13" type="ORF">CRX42_33390</name>
</gene>
<accession>A0A2W0EC56</accession>
<dbReference type="Proteomes" id="UP000247437">
    <property type="component" value="Unassembled WGS sequence"/>
</dbReference>
<evidence type="ECO:0000259" key="12">
    <source>
        <dbReference type="PROSITE" id="PS50111"/>
    </source>
</evidence>
<evidence type="ECO:0000313" key="13">
    <source>
        <dbReference type="EMBL" id="PYY66256.1"/>
    </source>
</evidence>
<evidence type="ECO:0000256" key="2">
    <source>
        <dbReference type="ARBA" id="ARBA00022475"/>
    </source>
</evidence>
<dbReference type="EMBL" id="PDLL01001012">
    <property type="protein sequence ID" value="PYY66256.1"/>
    <property type="molecule type" value="Genomic_DNA"/>
</dbReference>
<organism evidence="13 14">
    <name type="scientific">Pseudomonas jessenii</name>
    <dbReference type="NCBI Taxonomy" id="77298"/>
    <lineage>
        <taxon>Bacteria</taxon>
        <taxon>Pseudomonadati</taxon>
        <taxon>Pseudomonadota</taxon>
        <taxon>Gammaproteobacteria</taxon>
        <taxon>Pseudomonadales</taxon>
        <taxon>Pseudomonadaceae</taxon>
        <taxon>Pseudomonas</taxon>
    </lineage>
</organism>
<evidence type="ECO:0000256" key="6">
    <source>
        <dbReference type="ARBA" id="ARBA00022989"/>
    </source>
</evidence>
<dbReference type="InterPro" id="IPR004089">
    <property type="entry name" value="MCPsignal_dom"/>
</dbReference>
<evidence type="ECO:0000256" key="8">
    <source>
        <dbReference type="ARBA" id="ARBA00023224"/>
    </source>
</evidence>
<dbReference type="GO" id="GO:0006935">
    <property type="term" value="P:chemotaxis"/>
    <property type="evidence" value="ECO:0007669"/>
    <property type="project" value="UniProtKB-KW"/>
</dbReference>
<evidence type="ECO:0000256" key="3">
    <source>
        <dbReference type="ARBA" id="ARBA00022481"/>
    </source>
</evidence>
<dbReference type="AlphaFoldDB" id="A0A2W0EC56"/>
<sequence>WLAPTLQSIALMLLLCGMTLGEWSLYLGLPLAVLIIWLPRLRSRATPEAASPDNPDAIGELTRDLSYTTSHNALSAAGVAFSVRQLADKLQSQLTAAAQIVSNAEVMITTEQATSTLSRQALSAASEAHQSGAVGRTELIESIARMHQLSQRASNSRELIEALSLRSDDIQRVTLVIQSIASQTNLLALNAAIEAARAGEHGRGFAVVADEVRGLAARTATATGEVGEMVADIRQRTAQVVEQIRQLSSDLDTGVEQVERTGQHLENIAR</sequence>
<evidence type="ECO:0000256" key="10">
    <source>
        <dbReference type="PROSITE-ProRule" id="PRU00284"/>
    </source>
</evidence>
<dbReference type="PANTHER" id="PTHR32089:SF120">
    <property type="entry name" value="METHYL-ACCEPTING CHEMOTAXIS PROTEIN TLPQ"/>
    <property type="match status" value="1"/>
</dbReference>
<evidence type="ECO:0000256" key="7">
    <source>
        <dbReference type="ARBA" id="ARBA00023136"/>
    </source>
</evidence>
<comment type="caution">
    <text evidence="13">The sequence shown here is derived from an EMBL/GenBank/DDBJ whole genome shotgun (WGS) entry which is preliminary data.</text>
</comment>
<dbReference type="SUPFAM" id="SSF58104">
    <property type="entry name" value="Methyl-accepting chemotaxis protein (MCP) signaling domain"/>
    <property type="match status" value="1"/>
</dbReference>